<evidence type="ECO:0008006" key="5">
    <source>
        <dbReference type="Google" id="ProtNLM"/>
    </source>
</evidence>
<keyword evidence="4" id="KW-1185">Reference proteome</keyword>
<gene>
    <name evidence="3" type="ORF">QIT00_02010</name>
</gene>
<evidence type="ECO:0000256" key="1">
    <source>
        <dbReference type="SAM" id="MobiDB-lite"/>
    </source>
</evidence>
<evidence type="ECO:0000313" key="3">
    <source>
        <dbReference type="EMBL" id="MDI3417346.1"/>
    </source>
</evidence>
<feature type="region of interest" description="Disordered" evidence="1">
    <location>
        <begin position="204"/>
        <end position="224"/>
    </location>
</feature>
<evidence type="ECO:0000256" key="2">
    <source>
        <dbReference type="SAM" id="Phobius"/>
    </source>
</evidence>
<sequence>MSTPPPQPGSAPTATLVRNRSKHVRGAVIYGSCLIAVAVVVAVLCVAGAAGVMGERSGLWWLSGLFFSVMLGRPGVNLVRLARRRMRNLVRVDGEGLALHHSSGGAATIAWADLAAVAVQWSPVEGREPSVFSLELCPRDEIVRDTPGLWHLVRDEEPLRPDLRRRRYQISAARGEFMDTLIAAVRQHAPTHLWLGEFERAPGYVSGPDRQDPSRGTAQAKQSR</sequence>
<accession>A0ABT6SPM6</accession>
<reference evidence="3 4" key="1">
    <citation type="submission" date="2023-05" db="EMBL/GenBank/DDBJ databases">
        <title>Draft genome sequence of Streptomyces sp. B-S-A12 isolated from a cave soil in Thailand.</title>
        <authorList>
            <person name="Chamroensaksri N."/>
            <person name="Muangham S."/>
        </authorList>
    </citation>
    <scope>NUCLEOTIDE SEQUENCE [LARGE SCALE GENOMIC DNA]</scope>
    <source>
        <strain evidence="3 4">B-S-A12</strain>
    </source>
</reference>
<proteinExistence type="predicted"/>
<keyword evidence="2" id="KW-1133">Transmembrane helix</keyword>
<dbReference type="RefSeq" id="WP_282533273.1">
    <property type="nucleotide sequence ID" value="NZ_JASCIS010000002.1"/>
</dbReference>
<dbReference type="Proteomes" id="UP001237105">
    <property type="component" value="Unassembled WGS sequence"/>
</dbReference>
<dbReference type="EMBL" id="JASCIS010000002">
    <property type="protein sequence ID" value="MDI3417346.1"/>
    <property type="molecule type" value="Genomic_DNA"/>
</dbReference>
<feature type="transmembrane region" description="Helical" evidence="2">
    <location>
        <begin position="59"/>
        <end position="79"/>
    </location>
</feature>
<evidence type="ECO:0000313" key="4">
    <source>
        <dbReference type="Proteomes" id="UP001237105"/>
    </source>
</evidence>
<name>A0ABT6SPM6_9ACTN</name>
<keyword evidence="2" id="KW-0812">Transmembrane</keyword>
<feature type="transmembrane region" description="Helical" evidence="2">
    <location>
        <begin position="28"/>
        <end position="53"/>
    </location>
</feature>
<comment type="caution">
    <text evidence="3">The sequence shown here is derived from an EMBL/GenBank/DDBJ whole genome shotgun (WGS) entry which is preliminary data.</text>
</comment>
<organism evidence="3 4">
    <name type="scientific">Streptomyces luteolus</name>
    <dbReference type="NCBI Taxonomy" id="3043615"/>
    <lineage>
        <taxon>Bacteria</taxon>
        <taxon>Bacillati</taxon>
        <taxon>Actinomycetota</taxon>
        <taxon>Actinomycetes</taxon>
        <taxon>Kitasatosporales</taxon>
        <taxon>Streptomycetaceae</taxon>
        <taxon>Streptomyces</taxon>
    </lineage>
</organism>
<feature type="compositionally biased region" description="Polar residues" evidence="1">
    <location>
        <begin position="214"/>
        <end position="224"/>
    </location>
</feature>
<protein>
    <recommendedName>
        <fullName evidence="5">Integral membrane protein</fullName>
    </recommendedName>
</protein>
<keyword evidence="2" id="KW-0472">Membrane</keyword>